<accession>A0ABU1IGJ2</accession>
<dbReference type="Proteomes" id="UP001267710">
    <property type="component" value="Unassembled WGS sequence"/>
</dbReference>
<reference evidence="3 4" key="1">
    <citation type="submission" date="2023-08" db="EMBL/GenBank/DDBJ databases">
        <title>Functional and genomic diversity of the sorghum phyllosphere microbiome.</title>
        <authorList>
            <person name="Shade A."/>
        </authorList>
    </citation>
    <scope>NUCLEOTIDE SEQUENCE [LARGE SCALE GENOMIC DNA]</scope>
    <source>
        <strain evidence="3 4">SORGH_AS_0335</strain>
    </source>
</reference>
<feature type="chain" id="PRO_5047375307" description="PsiF repeat-containing protein" evidence="2">
    <location>
        <begin position="37"/>
        <end position="97"/>
    </location>
</feature>
<dbReference type="RefSeq" id="WP_309831690.1">
    <property type="nucleotide sequence ID" value="NZ_JAVIZX010000001.1"/>
</dbReference>
<protein>
    <recommendedName>
        <fullName evidence="5">PsiF repeat-containing protein</fullName>
    </recommendedName>
</protein>
<evidence type="ECO:0000313" key="4">
    <source>
        <dbReference type="Proteomes" id="UP001267710"/>
    </source>
</evidence>
<proteinExistence type="predicted"/>
<evidence type="ECO:0000256" key="1">
    <source>
        <dbReference type="SAM" id="MobiDB-lite"/>
    </source>
</evidence>
<feature type="signal peptide" evidence="2">
    <location>
        <begin position="1"/>
        <end position="36"/>
    </location>
</feature>
<name>A0ABU1IGJ2_9BURK</name>
<keyword evidence="2" id="KW-0732">Signal</keyword>
<evidence type="ECO:0000313" key="3">
    <source>
        <dbReference type="EMBL" id="MDR6216346.1"/>
    </source>
</evidence>
<feature type="compositionally biased region" description="Low complexity" evidence="1">
    <location>
        <begin position="35"/>
        <end position="49"/>
    </location>
</feature>
<feature type="compositionally biased region" description="Polar residues" evidence="1">
    <location>
        <begin position="61"/>
        <end position="70"/>
    </location>
</feature>
<comment type="caution">
    <text evidence="3">The sequence shown here is derived from an EMBL/GenBank/DDBJ whole genome shotgun (WGS) entry which is preliminary data.</text>
</comment>
<keyword evidence="4" id="KW-1185">Reference proteome</keyword>
<dbReference type="EMBL" id="JAVIZX010000001">
    <property type="protein sequence ID" value="MDR6216346.1"/>
    <property type="molecule type" value="Genomic_DNA"/>
</dbReference>
<sequence length="97" mass="10214">MNHSPSLRRLHSRLPGLAALCAALAFTLGTAATAHAAGGPSATTASPTAAKKKTSKAVRIKNNQNHSGETTAERDRRLYRECKGLPNAGACRGYTQR</sequence>
<evidence type="ECO:0008006" key="5">
    <source>
        <dbReference type="Google" id="ProtNLM"/>
    </source>
</evidence>
<organism evidence="3 4">
    <name type="scientific">Paracidovorax wautersii</name>
    <dbReference type="NCBI Taxonomy" id="1177982"/>
    <lineage>
        <taxon>Bacteria</taxon>
        <taxon>Pseudomonadati</taxon>
        <taxon>Pseudomonadota</taxon>
        <taxon>Betaproteobacteria</taxon>
        <taxon>Burkholderiales</taxon>
        <taxon>Comamonadaceae</taxon>
        <taxon>Paracidovorax</taxon>
    </lineage>
</organism>
<feature type="compositionally biased region" description="Basic residues" evidence="1">
    <location>
        <begin position="50"/>
        <end position="59"/>
    </location>
</feature>
<evidence type="ECO:0000256" key="2">
    <source>
        <dbReference type="SAM" id="SignalP"/>
    </source>
</evidence>
<gene>
    <name evidence="3" type="ORF">QE399_004035</name>
</gene>
<feature type="region of interest" description="Disordered" evidence="1">
    <location>
        <begin position="35"/>
        <end position="75"/>
    </location>
</feature>